<dbReference type="GO" id="GO:0008124">
    <property type="term" value="F:4-alpha-hydroxytetrahydrobiopterin dehydratase activity"/>
    <property type="evidence" value="ECO:0007669"/>
    <property type="project" value="UniProtKB-EC"/>
</dbReference>
<proteinExistence type="inferred from homology"/>
<accession>A0A1E3P1T9</accession>
<keyword evidence="7" id="KW-1185">Reference proteome</keyword>
<dbReference type="EMBL" id="KV454211">
    <property type="protein sequence ID" value="ODQ59421.1"/>
    <property type="molecule type" value="Genomic_DNA"/>
</dbReference>
<dbReference type="NCBIfam" id="NF002017">
    <property type="entry name" value="PRK00823.1-2"/>
    <property type="match status" value="1"/>
</dbReference>
<dbReference type="Proteomes" id="UP000094112">
    <property type="component" value="Unassembled WGS sequence"/>
</dbReference>
<comment type="similarity">
    <text evidence="2">Belongs to the pterin-4-alpha-carbinolamine dehydratase family.</text>
</comment>
<dbReference type="GO" id="GO:0006729">
    <property type="term" value="P:tetrahydrobiopterin biosynthetic process"/>
    <property type="evidence" value="ECO:0007669"/>
    <property type="project" value="InterPro"/>
</dbReference>
<dbReference type="InterPro" id="IPR001533">
    <property type="entry name" value="Pterin_deHydtase"/>
</dbReference>
<comment type="catalytic activity">
    <reaction evidence="1">
        <text>(4aS,6R)-4a-hydroxy-L-erythro-5,6,7,8-tetrahydrobiopterin = (6R)-L-erythro-6,7-dihydrobiopterin + H2O</text>
        <dbReference type="Rhea" id="RHEA:11920"/>
        <dbReference type="ChEBI" id="CHEBI:15377"/>
        <dbReference type="ChEBI" id="CHEBI:15642"/>
        <dbReference type="ChEBI" id="CHEBI:43120"/>
        <dbReference type="EC" id="4.2.1.96"/>
    </reaction>
</comment>
<dbReference type="Pfam" id="PF01329">
    <property type="entry name" value="Pterin_4a"/>
    <property type="match status" value="1"/>
</dbReference>
<dbReference type="AlphaFoldDB" id="A0A1E3P1T9"/>
<sequence>MINKITKIPVSKLSSEEIQKQLLNLSNWKYSNNEISKEYKLGNFEETWAFLNQISLRSHLWGHHPTITTTYNQVKITLTTHDVQGVSDIDIKFAKRIEGY</sequence>
<dbReference type="STRING" id="683960.A0A1E3P1T9"/>
<evidence type="ECO:0000256" key="2">
    <source>
        <dbReference type="ARBA" id="ARBA00006472"/>
    </source>
</evidence>
<evidence type="ECO:0000256" key="4">
    <source>
        <dbReference type="ARBA" id="ARBA00023239"/>
    </source>
</evidence>
<dbReference type="OrthoDB" id="277398at2759"/>
<dbReference type="InterPro" id="IPR036428">
    <property type="entry name" value="PCD_sf"/>
</dbReference>
<dbReference type="RefSeq" id="XP_019038628.1">
    <property type="nucleotide sequence ID" value="XM_019180757.1"/>
</dbReference>
<name>A0A1E3P1T9_WICAA</name>
<gene>
    <name evidence="6" type="ORF">WICANDRAFT_17706</name>
</gene>
<dbReference type="GeneID" id="30198003"/>
<evidence type="ECO:0000256" key="5">
    <source>
        <dbReference type="ARBA" id="ARBA00030497"/>
    </source>
</evidence>
<feature type="non-terminal residue" evidence="6">
    <location>
        <position position="100"/>
    </location>
</feature>
<dbReference type="CDD" id="cd00488">
    <property type="entry name" value="PCD_DCoH"/>
    <property type="match status" value="1"/>
</dbReference>
<dbReference type="PANTHER" id="PTHR12599:SF0">
    <property type="entry name" value="PTERIN-4-ALPHA-CARBINOLAMINE DEHYDRATASE"/>
    <property type="match status" value="1"/>
</dbReference>
<dbReference type="PANTHER" id="PTHR12599">
    <property type="entry name" value="PTERIN-4-ALPHA-CARBINOLAMINE DEHYDRATASE"/>
    <property type="match status" value="1"/>
</dbReference>
<evidence type="ECO:0000313" key="7">
    <source>
        <dbReference type="Proteomes" id="UP000094112"/>
    </source>
</evidence>
<dbReference type="EC" id="4.2.1.96" evidence="3"/>
<evidence type="ECO:0000256" key="1">
    <source>
        <dbReference type="ARBA" id="ARBA00001554"/>
    </source>
</evidence>
<keyword evidence="4" id="KW-0456">Lyase</keyword>
<dbReference type="Gene3D" id="3.30.1360.20">
    <property type="entry name" value="Transcriptional coactivator/pterin dehydratase"/>
    <property type="match status" value="1"/>
</dbReference>
<evidence type="ECO:0000256" key="3">
    <source>
        <dbReference type="ARBA" id="ARBA00013252"/>
    </source>
</evidence>
<organism evidence="6 7">
    <name type="scientific">Wickerhamomyces anomalus (strain ATCC 58044 / CBS 1984 / NCYC 433 / NRRL Y-366-8)</name>
    <name type="common">Yeast</name>
    <name type="synonym">Hansenula anomala</name>
    <dbReference type="NCBI Taxonomy" id="683960"/>
    <lineage>
        <taxon>Eukaryota</taxon>
        <taxon>Fungi</taxon>
        <taxon>Dikarya</taxon>
        <taxon>Ascomycota</taxon>
        <taxon>Saccharomycotina</taxon>
        <taxon>Saccharomycetes</taxon>
        <taxon>Phaffomycetales</taxon>
        <taxon>Wickerhamomycetaceae</taxon>
        <taxon>Wickerhamomyces</taxon>
    </lineage>
</organism>
<evidence type="ECO:0000313" key="6">
    <source>
        <dbReference type="EMBL" id="ODQ59421.1"/>
    </source>
</evidence>
<reference evidence="6 7" key="1">
    <citation type="journal article" date="2016" name="Proc. Natl. Acad. Sci. U.S.A.">
        <title>Comparative genomics of biotechnologically important yeasts.</title>
        <authorList>
            <person name="Riley R."/>
            <person name="Haridas S."/>
            <person name="Wolfe K.H."/>
            <person name="Lopes M.R."/>
            <person name="Hittinger C.T."/>
            <person name="Goeker M."/>
            <person name="Salamov A.A."/>
            <person name="Wisecaver J.H."/>
            <person name="Long T.M."/>
            <person name="Calvey C.H."/>
            <person name="Aerts A.L."/>
            <person name="Barry K.W."/>
            <person name="Choi C."/>
            <person name="Clum A."/>
            <person name="Coughlan A.Y."/>
            <person name="Deshpande S."/>
            <person name="Douglass A.P."/>
            <person name="Hanson S.J."/>
            <person name="Klenk H.-P."/>
            <person name="LaButti K.M."/>
            <person name="Lapidus A."/>
            <person name="Lindquist E.A."/>
            <person name="Lipzen A.M."/>
            <person name="Meier-Kolthoff J.P."/>
            <person name="Ohm R.A."/>
            <person name="Otillar R.P."/>
            <person name="Pangilinan J.L."/>
            <person name="Peng Y."/>
            <person name="Rokas A."/>
            <person name="Rosa C.A."/>
            <person name="Scheuner C."/>
            <person name="Sibirny A.A."/>
            <person name="Slot J.C."/>
            <person name="Stielow J.B."/>
            <person name="Sun H."/>
            <person name="Kurtzman C.P."/>
            <person name="Blackwell M."/>
            <person name="Grigoriev I.V."/>
            <person name="Jeffries T.W."/>
        </authorList>
    </citation>
    <scope>NUCLEOTIDE SEQUENCE [LARGE SCALE GENOMIC DNA]</scope>
    <source>
        <strain evidence="7">ATCC 58044 / CBS 1984 / NCYC 433 / NRRL Y-366-8</strain>
    </source>
</reference>
<protein>
    <recommendedName>
        <fullName evidence="3">4a-hydroxytetrahydrobiopterin dehydratase</fullName>
        <ecNumber evidence="3">4.2.1.96</ecNumber>
    </recommendedName>
    <alternativeName>
        <fullName evidence="5">4-alpha-hydroxy-tetrahydropterin dehydratase</fullName>
    </alternativeName>
</protein>
<dbReference type="SUPFAM" id="SSF55248">
    <property type="entry name" value="PCD-like"/>
    <property type="match status" value="1"/>
</dbReference>